<dbReference type="AlphaFoldDB" id="A0A368QWJ6"/>
<proteinExistence type="predicted"/>
<sequence>MLASRWLGIARLSTLFVWCARERLYHPSFVDSYFGHIKLGVTHLFFSCPFSQACWIFLDIAWDLNLPTLNMVIQARERFGSVIFREIVMVAAWSIWCHRNSIVFDRASFMEEIKLVTLRAKPAIKEKIKIWLSSLL</sequence>
<accession>A0A368QWJ6</accession>
<name>A0A368QWJ6_SETIT</name>
<dbReference type="OrthoDB" id="696485at2759"/>
<evidence type="ECO:0000313" key="1">
    <source>
        <dbReference type="EMBL" id="RCV21660.1"/>
    </source>
</evidence>
<evidence type="ECO:0008006" key="2">
    <source>
        <dbReference type="Google" id="ProtNLM"/>
    </source>
</evidence>
<dbReference type="EMBL" id="CM003531">
    <property type="protein sequence ID" value="RCV21660.1"/>
    <property type="molecule type" value="Genomic_DNA"/>
</dbReference>
<reference evidence="1" key="1">
    <citation type="journal article" date="2012" name="Nat. Biotechnol.">
        <title>Reference genome sequence of the model plant Setaria.</title>
        <authorList>
            <person name="Bennetzen J.L."/>
            <person name="Schmutz J."/>
            <person name="Wang H."/>
            <person name="Percifield R."/>
            <person name="Hawkins J."/>
            <person name="Pontaroli A.C."/>
            <person name="Estep M."/>
            <person name="Feng L."/>
            <person name="Vaughn J.N."/>
            <person name="Grimwood J."/>
            <person name="Jenkins J."/>
            <person name="Barry K."/>
            <person name="Lindquist E."/>
            <person name="Hellsten U."/>
            <person name="Deshpande S."/>
            <person name="Wang X."/>
            <person name="Wu X."/>
            <person name="Mitros T."/>
            <person name="Triplett J."/>
            <person name="Yang X."/>
            <person name="Ye C.Y."/>
            <person name="Mauro-Herrera M."/>
            <person name="Wang L."/>
            <person name="Li P."/>
            <person name="Sharma M."/>
            <person name="Sharma R."/>
            <person name="Ronald P.C."/>
            <person name="Panaud O."/>
            <person name="Kellogg E.A."/>
            <person name="Brutnell T.P."/>
            <person name="Doust A.N."/>
            <person name="Tuskan G.A."/>
            <person name="Rokhsar D."/>
            <person name="Devos K.M."/>
        </authorList>
    </citation>
    <scope>NUCLEOTIDE SEQUENCE [LARGE SCALE GENOMIC DNA]</scope>
    <source>
        <strain evidence="1">Yugu1</strain>
    </source>
</reference>
<organism evidence="1">
    <name type="scientific">Setaria italica</name>
    <name type="common">Foxtail millet</name>
    <name type="synonym">Panicum italicum</name>
    <dbReference type="NCBI Taxonomy" id="4555"/>
    <lineage>
        <taxon>Eukaryota</taxon>
        <taxon>Viridiplantae</taxon>
        <taxon>Streptophyta</taxon>
        <taxon>Embryophyta</taxon>
        <taxon>Tracheophyta</taxon>
        <taxon>Spermatophyta</taxon>
        <taxon>Magnoliopsida</taxon>
        <taxon>Liliopsida</taxon>
        <taxon>Poales</taxon>
        <taxon>Poaceae</taxon>
        <taxon>PACMAD clade</taxon>
        <taxon>Panicoideae</taxon>
        <taxon>Panicodae</taxon>
        <taxon>Paniceae</taxon>
        <taxon>Cenchrinae</taxon>
        <taxon>Setaria</taxon>
    </lineage>
</organism>
<reference evidence="1" key="2">
    <citation type="submission" date="2015-07" db="EMBL/GenBank/DDBJ databases">
        <authorList>
            <person name="Noorani M."/>
        </authorList>
    </citation>
    <scope>NUCLEOTIDE SEQUENCE</scope>
    <source>
        <strain evidence="1">Yugu1</strain>
    </source>
</reference>
<gene>
    <name evidence="1" type="ORF">SETIT_4G155300v2</name>
</gene>
<protein>
    <recommendedName>
        <fullName evidence="2">Reverse transcriptase zinc-binding domain-containing protein</fullName>
    </recommendedName>
</protein>